<dbReference type="RefSeq" id="WP_103049119.1">
    <property type="nucleotide sequence ID" value="NZ_CP061172.1"/>
</dbReference>
<dbReference type="PANTHER" id="PTHR43420:SF44">
    <property type="entry name" value="ACETYLTRANSFERASE YPEA"/>
    <property type="match status" value="1"/>
</dbReference>
<dbReference type="Proteomes" id="UP000516384">
    <property type="component" value="Chromosome"/>
</dbReference>
<dbReference type="SUPFAM" id="SSF55729">
    <property type="entry name" value="Acyl-CoA N-acyltransferases (Nat)"/>
    <property type="match status" value="1"/>
</dbReference>
<protein>
    <submittedName>
        <fullName evidence="4">GNAT family N-acetyltransferase</fullName>
    </submittedName>
</protein>
<evidence type="ECO:0000313" key="4">
    <source>
        <dbReference type="EMBL" id="QNR69957.1"/>
    </source>
</evidence>
<evidence type="ECO:0000313" key="5">
    <source>
        <dbReference type="Proteomes" id="UP000516384"/>
    </source>
</evidence>
<evidence type="ECO:0000259" key="3">
    <source>
        <dbReference type="PROSITE" id="PS51186"/>
    </source>
</evidence>
<gene>
    <name evidence="4" type="ORF">IAQ67_13630</name>
</gene>
<dbReference type="InterPro" id="IPR050680">
    <property type="entry name" value="YpeA/RimI_acetyltransf"/>
</dbReference>
<sequence>MIIKMSLSNMGDFKKSNENNGFIVSGRIIPKYENDNWTYIEESFPEPYFKQYEDDDVDISYIDEQGKSIFLYYDENDCVGQIKLCTNWNGYALIEDIAVAKDWRHKGIGAALLSKATEWAKQNNLVGLMLETQDVNVLACRFYAKNNFVIGGVDTMLYSNFSTAHEKAIFWYYKFMHSN</sequence>
<keyword evidence="2" id="KW-0012">Acyltransferase</keyword>
<dbReference type="EMBL" id="CP061172">
    <property type="protein sequence ID" value="QNR69957.1"/>
    <property type="molecule type" value="Genomic_DNA"/>
</dbReference>
<keyword evidence="1 4" id="KW-0808">Transferase</keyword>
<dbReference type="Gene3D" id="3.40.630.30">
    <property type="match status" value="1"/>
</dbReference>
<dbReference type="CDD" id="cd04301">
    <property type="entry name" value="NAT_SF"/>
    <property type="match status" value="1"/>
</dbReference>
<name>A0A7H0YFU9_9BACL</name>
<evidence type="ECO:0000256" key="2">
    <source>
        <dbReference type="ARBA" id="ARBA00023315"/>
    </source>
</evidence>
<feature type="domain" description="N-acetyltransferase" evidence="3">
    <location>
        <begin position="27"/>
        <end position="177"/>
    </location>
</feature>
<dbReference type="PROSITE" id="PS51186">
    <property type="entry name" value="GNAT"/>
    <property type="match status" value="1"/>
</dbReference>
<dbReference type="PRINTS" id="PR01754">
    <property type="entry name" value="SACTRNSFRASE"/>
</dbReference>
<reference evidence="4 5" key="1">
    <citation type="submission" date="2020-09" db="EMBL/GenBank/DDBJ databases">
        <title>Characterization of Paenibacillus peoriae strain ZF390 with broad-spectrum antimicrobial activity as a potential biocontrol agent.</title>
        <authorList>
            <person name="Li L."/>
            <person name="Zhao Y."/>
            <person name="Li B."/>
            <person name="Xie X."/>
        </authorList>
    </citation>
    <scope>NUCLEOTIDE SEQUENCE [LARGE SCALE GENOMIC DNA]</scope>
    <source>
        <strain evidence="4 5">ZF390</strain>
    </source>
</reference>
<dbReference type="AlphaFoldDB" id="A0A7H0YFU9"/>
<dbReference type="PANTHER" id="PTHR43420">
    <property type="entry name" value="ACETYLTRANSFERASE"/>
    <property type="match status" value="1"/>
</dbReference>
<dbReference type="InterPro" id="IPR000182">
    <property type="entry name" value="GNAT_dom"/>
</dbReference>
<evidence type="ECO:0000256" key="1">
    <source>
        <dbReference type="ARBA" id="ARBA00022679"/>
    </source>
</evidence>
<organism evidence="4 5">
    <name type="scientific">Paenibacillus peoriae</name>
    <dbReference type="NCBI Taxonomy" id="59893"/>
    <lineage>
        <taxon>Bacteria</taxon>
        <taxon>Bacillati</taxon>
        <taxon>Bacillota</taxon>
        <taxon>Bacilli</taxon>
        <taxon>Bacillales</taxon>
        <taxon>Paenibacillaceae</taxon>
        <taxon>Paenibacillus</taxon>
    </lineage>
</organism>
<accession>A0A7H0YFU9</accession>
<proteinExistence type="predicted"/>
<dbReference type="Pfam" id="PF00583">
    <property type="entry name" value="Acetyltransf_1"/>
    <property type="match status" value="1"/>
</dbReference>
<dbReference type="GO" id="GO:0016747">
    <property type="term" value="F:acyltransferase activity, transferring groups other than amino-acyl groups"/>
    <property type="evidence" value="ECO:0007669"/>
    <property type="project" value="InterPro"/>
</dbReference>
<dbReference type="InterPro" id="IPR008125">
    <property type="entry name" value="Streptothricin_AcTrfase"/>
</dbReference>
<dbReference type="InterPro" id="IPR016181">
    <property type="entry name" value="Acyl_CoA_acyltransferase"/>
</dbReference>